<protein>
    <submittedName>
        <fullName evidence="7">Uncharacterized protein</fullName>
    </submittedName>
</protein>
<dbReference type="PANTHER" id="PTHR16135">
    <property type="entry name" value="REPRESSOR OF YIELD OF DENV PROTEIN"/>
    <property type="match status" value="1"/>
</dbReference>
<keyword evidence="4" id="KW-0963">Cytoplasm</keyword>
<dbReference type="GO" id="GO:0005634">
    <property type="term" value="C:nucleus"/>
    <property type="evidence" value="ECO:0007669"/>
    <property type="project" value="UniProtKB-SubCell"/>
</dbReference>
<dbReference type="GO" id="GO:0075523">
    <property type="term" value="P:viral translational frameshifting"/>
    <property type="evidence" value="ECO:0007669"/>
    <property type="project" value="TreeGrafter"/>
</dbReference>
<evidence type="ECO:0000256" key="1">
    <source>
        <dbReference type="ARBA" id="ARBA00004123"/>
    </source>
</evidence>
<dbReference type="AlphaFoldDB" id="A0A2T7NVS1"/>
<name>A0A2T7NVS1_POMCA</name>
<keyword evidence="6" id="KW-0539">Nucleus</keyword>
<keyword evidence="5" id="KW-0694">RNA-binding</keyword>
<dbReference type="Pfam" id="PF15135">
    <property type="entry name" value="UPF0515"/>
    <property type="match status" value="1"/>
</dbReference>
<reference evidence="7 8" key="1">
    <citation type="submission" date="2018-04" db="EMBL/GenBank/DDBJ databases">
        <title>The genome of golden apple snail Pomacea canaliculata provides insight into stress tolerance and invasive adaptation.</title>
        <authorList>
            <person name="Liu C."/>
            <person name="Liu B."/>
            <person name="Ren Y."/>
            <person name="Zhang Y."/>
            <person name="Wang H."/>
            <person name="Li S."/>
            <person name="Jiang F."/>
            <person name="Yin L."/>
            <person name="Zhang G."/>
            <person name="Qian W."/>
            <person name="Fan W."/>
        </authorList>
    </citation>
    <scope>NUCLEOTIDE SEQUENCE [LARGE SCALE GENOMIC DNA]</scope>
    <source>
        <strain evidence="7">SZHN2017</strain>
        <tissue evidence="7">Muscle</tissue>
    </source>
</reference>
<dbReference type="EMBL" id="PZQS01000009">
    <property type="protein sequence ID" value="PVD25269.1"/>
    <property type="molecule type" value="Genomic_DNA"/>
</dbReference>
<evidence type="ECO:0000256" key="4">
    <source>
        <dbReference type="ARBA" id="ARBA00022490"/>
    </source>
</evidence>
<organism evidence="7 8">
    <name type="scientific">Pomacea canaliculata</name>
    <name type="common">Golden apple snail</name>
    <dbReference type="NCBI Taxonomy" id="400727"/>
    <lineage>
        <taxon>Eukaryota</taxon>
        <taxon>Metazoa</taxon>
        <taxon>Spiralia</taxon>
        <taxon>Lophotrochozoa</taxon>
        <taxon>Mollusca</taxon>
        <taxon>Gastropoda</taxon>
        <taxon>Caenogastropoda</taxon>
        <taxon>Architaenioglossa</taxon>
        <taxon>Ampullarioidea</taxon>
        <taxon>Ampullariidae</taxon>
        <taxon>Pomacea</taxon>
    </lineage>
</organism>
<sequence length="227" mass="26092">MAADEGQAEYDRQVRKLRELFHGRFSFEEARELMIANGGYREAAQFVLSGDPDEVTTFIFGLSEDLRELRETSAARVYHELTSGITTSTRLFACFNVSECEVRYDPVPRDKEWGLALFECDCGNSFKAQGIMNETTRQCYECFANLYPTEIIPPSDDLQLNPRRAPMRQRIVQRISRRVYYPSQVHESTGSTVTTCLTQGTLRETYNFPIVLRVIEEEHSDDNSDNN</sequence>
<dbReference type="GO" id="GO:0045087">
    <property type="term" value="P:innate immune response"/>
    <property type="evidence" value="ECO:0007669"/>
    <property type="project" value="TreeGrafter"/>
</dbReference>
<evidence type="ECO:0000313" key="7">
    <source>
        <dbReference type="EMBL" id="PVD25269.1"/>
    </source>
</evidence>
<dbReference type="InterPro" id="IPR026795">
    <property type="entry name" value="SHFL"/>
</dbReference>
<dbReference type="GO" id="GO:0043022">
    <property type="term" value="F:ribosome binding"/>
    <property type="evidence" value="ECO:0007669"/>
    <property type="project" value="TreeGrafter"/>
</dbReference>
<dbReference type="PANTHER" id="PTHR16135:SF2">
    <property type="entry name" value="SHIFTLESS ANTIVIRAL INHIBITOR OF RIBOSOMAL FRAMESHIFTING PROTEIN"/>
    <property type="match status" value="1"/>
</dbReference>
<keyword evidence="8" id="KW-1185">Reference proteome</keyword>
<dbReference type="GO" id="GO:0036464">
    <property type="term" value="C:cytoplasmic ribonucleoprotein granule"/>
    <property type="evidence" value="ECO:0007669"/>
    <property type="project" value="UniProtKB-SubCell"/>
</dbReference>
<evidence type="ECO:0000256" key="3">
    <source>
        <dbReference type="ARBA" id="ARBA00005469"/>
    </source>
</evidence>
<evidence type="ECO:0000256" key="5">
    <source>
        <dbReference type="ARBA" id="ARBA00022884"/>
    </source>
</evidence>
<dbReference type="OrthoDB" id="9423182at2759"/>
<comment type="caution">
    <text evidence="7">The sequence shown here is derived from an EMBL/GenBank/DDBJ whole genome shotgun (WGS) entry which is preliminary data.</text>
</comment>
<comment type="subcellular location">
    <subcellularLocation>
        <location evidence="2">Cytoplasm</location>
        <location evidence="2">Cytoplasmic ribonucleoprotein granule</location>
    </subcellularLocation>
    <subcellularLocation>
        <location evidence="1">Nucleus</location>
    </subcellularLocation>
</comment>
<accession>A0A2T7NVS1</accession>
<gene>
    <name evidence="7" type="ORF">C0Q70_15767</name>
</gene>
<proteinExistence type="inferred from homology"/>
<dbReference type="GO" id="GO:1990825">
    <property type="term" value="F:sequence-specific mRNA binding"/>
    <property type="evidence" value="ECO:0007669"/>
    <property type="project" value="TreeGrafter"/>
</dbReference>
<evidence type="ECO:0000256" key="6">
    <source>
        <dbReference type="ARBA" id="ARBA00023242"/>
    </source>
</evidence>
<evidence type="ECO:0000313" key="8">
    <source>
        <dbReference type="Proteomes" id="UP000245119"/>
    </source>
</evidence>
<evidence type="ECO:0000256" key="2">
    <source>
        <dbReference type="ARBA" id="ARBA00004331"/>
    </source>
</evidence>
<comment type="similarity">
    <text evidence="3">Belongs to the SHFL family.</text>
</comment>
<dbReference type="Proteomes" id="UP000245119">
    <property type="component" value="Linkage Group LG9"/>
</dbReference>